<dbReference type="AlphaFoldDB" id="L9JK96"/>
<reference evidence="2" key="2">
    <citation type="journal article" date="2013" name="Nat. Commun.">
        <title>Genome of the Chinese tree shrew.</title>
        <authorList>
            <person name="Fan Y."/>
            <person name="Huang Z.Y."/>
            <person name="Cao C.C."/>
            <person name="Chen C.S."/>
            <person name="Chen Y.X."/>
            <person name="Fan D.D."/>
            <person name="He J."/>
            <person name="Hou H.L."/>
            <person name="Hu L."/>
            <person name="Hu X.T."/>
            <person name="Jiang X.T."/>
            <person name="Lai R."/>
            <person name="Lang Y.S."/>
            <person name="Liang B."/>
            <person name="Liao S.G."/>
            <person name="Mu D."/>
            <person name="Ma Y.Y."/>
            <person name="Niu Y.Y."/>
            <person name="Sun X.Q."/>
            <person name="Xia J.Q."/>
            <person name="Xiao J."/>
            <person name="Xiong Z.Q."/>
            <person name="Xu L."/>
            <person name="Yang L."/>
            <person name="Zhang Y."/>
            <person name="Zhao W."/>
            <person name="Zhao X.D."/>
            <person name="Zheng Y.T."/>
            <person name="Zhou J.M."/>
            <person name="Zhu Y.B."/>
            <person name="Zhang G.J."/>
            <person name="Wang J."/>
            <person name="Yao Y.G."/>
        </authorList>
    </citation>
    <scope>NUCLEOTIDE SEQUENCE [LARGE SCALE GENOMIC DNA]</scope>
</reference>
<evidence type="ECO:0000313" key="2">
    <source>
        <dbReference type="Proteomes" id="UP000011518"/>
    </source>
</evidence>
<evidence type="ECO:0000313" key="1">
    <source>
        <dbReference type="EMBL" id="ELW50936.1"/>
    </source>
</evidence>
<dbReference type="InParanoid" id="L9JK96"/>
<proteinExistence type="predicted"/>
<dbReference type="EMBL" id="KB320975">
    <property type="protein sequence ID" value="ELW50936.1"/>
    <property type="molecule type" value="Genomic_DNA"/>
</dbReference>
<keyword evidence="2" id="KW-1185">Reference proteome</keyword>
<sequence length="160" mass="17418">MTDGGACVREMNGGERITEGPQGKGAVRHHCRGPALPLPGLLHLELREGLHLFLTVRNLMVVHYCGMNRFMYPVGRSPQGETKSESYTGFNIPECVQRITLCGSFKLPFPLSLAEAVTVNSTFFSTDGGNESLQHGRDESATSRNALKLVGITMGLHYLG</sequence>
<accession>L9JK96</accession>
<name>L9JK96_TUPCH</name>
<protein>
    <submittedName>
        <fullName evidence="1">Uncharacterized protein</fullName>
    </submittedName>
</protein>
<organism evidence="1 2">
    <name type="scientific">Tupaia chinensis</name>
    <name type="common">Chinese tree shrew</name>
    <name type="synonym">Tupaia belangeri chinensis</name>
    <dbReference type="NCBI Taxonomy" id="246437"/>
    <lineage>
        <taxon>Eukaryota</taxon>
        <taxon>Metazoa</taxon>
        <taxon>Chordata</taxon>
        <taxon>Craniata</taxon>
        <taxon>Vertebrata</taxon>
        <taxon>Euteleostomi</taxon>
        <taxon>Mammalia</taxon>
        <taxon>Eutheria</taxon>
        <taxon>Euarchontoglires</taxon>
        <taxon>Scandentia</taxon>
        <taxon>Tupaiidae</taxon>
        <taxon>Tupaia</taxon>
    </lineage>
</organism>
<dbReference type="Proteomes" id="UP000011518">
    <property type="component" value="Unassembled WGS sequence"/>
</dbReference>
<gene>
    <name evidence="1" type="ORF">TREES_T100021725</name>
</gene>
<reference evidence="2" key="1">
    <citation type="submission" date="2012-07" db="EMBL/GenBank/DDBJ databases">
        <title>Genome of the Chinese tree shrew, a rising model animal genetically related to primates.</title>
        <authorList>
            <person name="Zhang G."/>
            <person name="Fan Y."/>
            <person name="Yao Y."/>
            <person name="Huang Z."/>
        </authorList>
    </citation>
    <scope>NUCLEOTIDE SEQUENCE [LARGE SCALE GENOMIC DNA]</scope>
</reference>